<dbReference type="RefSeq" id="WP_109588653.1">
    <property type="nucleotide sequence ID" value="NZ_BONA01000019.1"/>
</dbReference>
<evidence type="ECO:0000259" key="3">
    <source>
        <dbReference type="Pfam" id="PF03372"/>
    </source>
</evidence>
<accession>A0A316FX50</accession>
<evidence type="ECO:0000313" key="5">
    <source>
        <dbReference type="Proteomes" id="UP000245697"/>
    </source>
</evidence>
<protein>
    <submittedName>
        <fullName evidence="4">Endonuclease/exonuclease/phosphatase family metal-dependent hydrolase</fullName>
    </submittedName>
</protein>
<keyword evidence="4" id="KW-0269">Exonuclease</keyword>
<dbReference type="OrthoDB" id="3789924at2"/>
<evidence type="ECO:0000256" key="2">
    <source>
        <dbReference type="SAM" id="SignalP"/>
    </source>
</evidence>
<comment type="caution">
    <text evidence="4">The sequence shown here is derived from an EMBL/GenBank/DDBJ whole genome shotgun (WGS) entry which is preliminary data.</text>
</comment>
<sequence length="576" mass="60357">MRNLLRAVIALAITAVALTVLPRPASAAAEPPRLRVISWNICGEAGGAPGSGAYCPFRNSPQSKIDEIARLTAENDANVLLLQEICGGADGSHTALLAAALGPDWSIRHAVARRPDGRSDCRDPLTGELGAAIAVKAEVTATTDVPTVPEGTYNQQQLPLLCVRTAQWTTRICTVHILAAADDPRRQAQLDTVRDLVWPDRHDVVLGGDFNHFPTSAALQPIATAFDECDRRSYGSGDVVNETTHLAWTAAQEQNWSKRDHIFASLPGSGTLFSRCDADQSRVDTSWYGVGGSHGWSDHAPLIAHLRTRTPQAPATAGDLTADGHPDLVAVDAAGQLRLYAGVGDGRVVWPYGVIGTGGWSGAVISHRGDLTGDGTEDLLARIGDQLWVYPNRGYGRLGERVAVGGTGGWAGVSQVLSVGDVTGDGLPDVAAVRGDQLYLYPGDPANRPGLLPGRVIGRSGWTPMTLTAPGDADRDGRPDLLVRATTTGILYLYRGQADGSFHDRSVYGTGGWTPGNRPLLAAGDADGNGIADLWATAGDGTLQFYAGGTDSSGNPVDGERTQVGEGGWAGIAAIG</sequence>
<name>A0A316FX50_9ACTN</name>
<dbReference type="InterPro" id="IPR036691">
    <property type="entry name" value="Endo/exonu/phosph_ase_sf"/>
</dbReference>
<dbReference type="Gene3D" id="2.130.10.130">
    <property type="entry name" value="Integrin alpha, N-terminal"/>
    <property type="match status" value="1"/>
</dbReference>
<reference evidence="4 5" key="1">
    <citation type="submission" date="2018-05" db="EMBL/GenBank/DDBJ databases">
        <title>Genomic Encyclopedia of Archaeal and Bacterial Type Strains, Phase II (KMG-II): from individual species to whole genera.</title>
        <authorList>
            <person name="Goeker M."/>
        </authorList>
    </citation>
    <scope>NUCLEOTIDE SEQUENCE [LARGE SCALE GENOMIC DNA]</scope>
    <source>
        <strain evidence="4 5">DSM 45184</strain>
    </source>
</reference>
<dbReference type="InterPro" id="IPR013517">
    <property type="entry name" value="FG-GAP"/>
</dbReference>
<dbReference type="PANTHER" id="PTHR46580:SF4">
    <property type="entry name" value="ATP_GTP-BINDING PROTEIN"/>
    <property type="match status" value="1"/>
</dbReference>
<feature type="signal peptide" evidence="2">
    <location>
        <begin position="1"/>
        <end position="27"/>
    </location>
</feature>
<dbReference type="PANTHER" id="PTHR46580">
    <property type="entry name" value="SENSOR KINASE-RELATED"/>
    <property type="match status" value="1"/>
</dbReference>
<evidence type="ECO:0000313" key="4">
    <source>
        <dbReference type="EMBL" id="PWK52236.1"/>
    </source>
</evidence>
<proteinExistence type="predicted"/>
<dbReference type="Proteomes" id="UP000245697">
    <property type="component" value="Unassembled WGS sequence"/>
</dbReference>
<dbReference type="SUPFAM" id="SSF69318">
    <property type="entry name" value="Integrin alpha N-terminal domain"/>
    <property type="match status" value="1"/>
</dbReference>
<organism evidence="4 5">
    <name type="scientific">Actinoplanes xinjiangensis</name>
    <dbReference type="NCBI Taxonomy" id="512350"/>
    <lineage>
        <taxon>Bacteria</taxon>
        <taxon>Bacillati</taxon>
        <taxon>Actinomycetota</taxon>
        <taxon>Actinomycetes</taxon>
        <taxon>Micromonosporales</taxon>
        <taxon>Micromonosporaceae</taxon>
        <taxon>Actinoplanes</taxon>
    </lineage>
</organism>
<keyword evidence="4" id="KW-0540">Nuclease</keyword>
<keyword evidence="4" id="KW-0378">Hydrolase</keyword>
<keyword evidence="5" id="KW-1185">Reference proteome</keyword>
<dbReference type="EMBL" id="QGGR01000001">
    <property type="protein sequence ID" value="PWK52236.1"/>
    <property type="molecule type" value="Genomic_DNA"/>
</dbReference>
<dbReference type="GO" id="GO:0004519">
    <property type="term" value="F:endonuclease activity"/>
    <property type="evidence" value="ECO:0007669"/>
    <property type="project" value="UniProtKB-KW"/>
</dbReference>
<dbReference type="InterPro" id="IPR028994">
    <property type="entry name" value="Integrin_alpha_N"/>
</dbReference>
<feature type="chain" id="PRO_5016240358" evidence="2">
    <location>
        <begin position="28"/>
        <end position="576"/>
    </location>
</feature>
<gene>
    <name evidence="4" type="ORF">BC793_101245</name>
</gene>
<keyword evidence="4" id="KW-0255">Endonuclease</keyword>
<evidence type="ECO:0000256" key="1">
    <source>
        <dbReference type="ARBA" id="ARBA00022729"/>
    </source>
</evidence>
<dbReference type="SUPFAM" id="SSF56219">
    <property type="entry name" value="DNase I-like"/>
    <property type="match status" value="1"/>
</dbReference>
<keyword evidence="1 2" id="KW-0732">Signal</keyword>
<dbReference type="Pfam" id="PF03372">
    <property type="entry name" value="Exo_endo_phos"/>
    <property type="match status" value="1"/>
</dbReference>
<feature type="domain" description="Endonuclease/exonuclease/phosphatase" evidence="3">
    <location>
        <begin position="37"/>
        <end position="273"/>
    </location>
</feature>
<dbReference type="Gene3D" id="3.60.10.10">
    <property type="entry name" value="Endonuclease/exonuclease/phosphatase"/>
    <property type="match status" value="1"/>
</dbReference>
<dbReference type="Pfam" id="PF13517">
    <property type="entry name" value="FG-GAP_3"/>
    <property type="match status" value="2"/>
</dbReference>
<dbReference type="InterPro" id="IPR005135">
    <property type="entry name" value="Endo/exonuclease/phosphatase"/>
</dbReference>
<dbReference type="GO" id="GO:0004527">
    <property type="term" value="F:exonuclease activity"/>
    <property type="evidence" value="ECO:0007669"/>
    <property type="project" value="UniProtKB-KW"/>
</dbReference>
<dbReference type="AlphaFoldDB" id="A0A316FX50"/>